<evidence type="ECO:0000313" key="14">
    <source>
        <dbReference type="EMBL" id="AEK62100.1"/>
    </source>
</evidence>
<evidence type="ECO:0000256" key="3">
    <source>
        <dbReference type="ARBA" id="ARBA00022448"/>
    </source>
</evidence>
<evidence type="ECO:0000256" key="7">
    <source>
        <dbReference type="ARBA" id="ARBA00023136"/>
    </source>
</evidence>
<dbReference type="STRING" id="1005048.CFU_2273"/>
<dbReference type="AlphaFoldDB" id="G0A8Z4"/>
<sequence length="947" mass="102633">MVIIGVLFVIRTYAVRADGSWKPLLYRRLIRLPVTKHEAKSIISLPRWRLSQMKKTVLASTLAAIGLIHLPLAFGADQIPSPTSDSLERITITGSNISRINKEGPTAVEIIKRDEIEKSGASTVLELLSKLPSVSIGLTGNSNTSFAQGAASVGLRGLDPKYTLILLNGRRLANYGFADGAENTFVDLNNLPLAAIESVEILRDGASAIYGSDAIAGVINFKTKRNYQGVETTANVGTNQKGDGTTESASVTAGWGSLEKDGQNLLLTVDVFHSDPLKSNKHDATSNRDFRRFGGSDNRSVDRYLGSVTDFSTGEPGFPIPGCRGSVEVSSGTNDNRCFNNQQVLLSPKILRGGISAIFTKRLNGQDELFAEVGFNHSETTVQYGLAGFDPSFIGNTDGSTNPGLANLPGPSADGSLQGFTPGDQLRIYRGIYEVAPTQNKITSDTARVVAGWRGVIGKWDSEGAVSLNQNRLKDVASNSVLKDVSSASLQSGLLGNGGYDPFAYWNPSSVINPMLTTTERVAVSRLETVDWKMSAPELFNFNGAPVGFAWGAQASHESISDQPDAKNVAGNIVNAGATASTASRSLYSLYGEFNVPLMKTVEMQLALRGDHYSDFGNSFNPKIAVAWRPTKEILLRGSATTSFKAPTLPEISSTTSGYANGIADWARCGPLGYTGANCSYSPKQYVAGNPDLKAEKANNFSLGMVLQPMKGLSASIDWYAIKQRNTIQLLDPQYIVDNEDIIPGYAALVGRDPRNPALEARHPGLNKGRINSITTPYINVGKTDIQGLDIDISYELPLAGWGKLKFREVNNYTLLYKQSITPGTAPASRLDSLNHPRWNNSFRTAYEYADMEVALTARTQASTLNIDDPTHTQDPAITNARIPSFTAWDLNLNAKVSKNLTVNFGVNNLFDKAPIYANTAYKDDFVQNQNDLVGRYIYANMRYQFQ</sequence>
<dbReference type="GO" id="GO:0009279">
    <property type="term" value="C:cell outer membrane"/>
    <property type="evidence" value="ECO:0007669"/>
    <property type="project" value="UniProtKB-SubCell"/>
</dbReference>
<dbReference type="EMBL" id="CP002745">
    <property type="protein sequence ID" value="AEK62100.1"/>
    <property type="molecule type" value="Genomic_DNA"/>
</dbReference>
<feature type="domain" description="TonB-dependent receptor-like beta-barrel" evidence="12">
    <location>
        <begin position="411"/>
        <end position="910"/>
    </location>
</feature>
<evidence type="ECO:0000256" key="6">
    <source>
        <dbReference type="ARBA" id="ARBA00023077"/>
    </source>
</evidence>
<keyword evidence="4 10" id="KW-1134">Transmembrane beta strand</keyword>
<keyword evidence="5 10" id="KW-0812">Transmembrane</keyword>
<dbReference type="eggNOG" id="COG4771">
    <property type="taxonomic scope" value="Bacteria"/>
</dbReference>
<reference evidence="14 15" key="4">
    <citation type="journal article" date="2010" name="Environ. Microbiol.">
        <title>The bacterial genus Collimonas: mycophagy, weathering and other adaptive solutions to life in oligotrophic soil environments.</title>
        <authorList>
            <person name="Leveau J.H."/>
            <person name="Uroz S."/>
            <person name="de Boer W."/>
        </authorList>
    </citation>
    <scope>NUCLEOTIDE SEQUENCE [LARGE SCALE GENOMIC DNA]</scope>
    <source>
        <strain evidence="14 15">Ter331</strain>
    </source>
</reference>
<dbReference type="PANTHER" id="PTHR47234">
    <property type="match status" value="1"/>
</dbReference>
<reference evidence="14 15" key="5">
    <citation type="journal article" date="2011" name="ISME J.">
        <title>Dual transcriptional profiling of a bacterial/fungal confrontation: Collimonas fungivorans versus Aspergillus niger.</title>
        <authorList>
            <person name="Mela F."/>
            <person name="Fritsche K."/>
            <person name="de Boer W."/>
            <person name="van Veen J.A."/>
            <person name="de Graaff L.H."/>
            <person name="van den Berg M."/>
            <person name="Leveau J.H."/>
        </authorList>
    </citation>
    <scope>NUCLEOTIDE SEQUENCE [LARGE SCALE GENOMIC DNA]</scope>
    <source>
        <strain evidence="14 15">Ter331</strain>
    </source>
</reference>
<dbReference type="Proteomes" id="UP000008392">
    <property type="component" value="Chromosome"/>
</dbReference>
<proteinExistence type="inferred from homology"/>
<evidence type="ECO:0000256" key="10">
    <source>
        <dbReference type="PROSITE-ProRule" id="PRU01360"/>
    </source>
</evidence>
<protein>
    <submittedName>
        <fullName evidence="14">TonB-dependent receptor</fullName>
    </submittedName>
</protein>
<evidence type="ECO:0000256" key="11">
    <source>
        <dbReference type="RuleBase" id="RU003357"/>
    </source>
</evidence>
<comment type="subcellular location">
    <subcellularLocation>
        <location evidence="1 10">Cell outer membrane</location>
        <topology evidence="1 10">Multi-pass membrane protein</topology>
    </subcellularLocation>
</comment>
<feature type="domain" description="TonB-dependent receptor plug" evidence="13">
    <location>
        <begin position="102"/>
        <end position="218"/>
    </location>
</feature>
<evidence type="ECO:0000256" key="2">
    <source>
        <dbReference type="ARBA" id="ARBA00009810"/>
    </source>
</evidence>
<dbReference type="HOGENOM" id="CLU_010745_0_1_4"/>
<dbReference type="InterPro" id="IPR036942">
    <property type="entry name" value="Beta-barrel_TonB_sf"/>
</dbReference>
<keyword evidence="15" id="KW-1185">Reference proteome</keyword>
<dbReference type="PANTHER" id="PTHR47234:SF2">
    <property type="entry name" value="TONB-DEPENDENT RECEPTOR"/>
    <property type="match status" value="1"/>
</dbReference>
<keyword evidence="3 10" id="KW-0813">Transport</keyword>
<evidence type="ECO:0000256" key="1">
    <source>
        <dbReference type="ARBA" id="ARBA00004571"/>
    </source>
</evidence>
<dbReference type="Pfam" id="PF07715">
    <property type="entry name" value="Plug"/>
    <property type="match status" value="1"/>
</dbReference>
<accession>G0A8Z4</accession>
<comment type="similarity">
    <text evidence="2 10 11">Belongs to the TonB-dependent receptor family.</text>
</comment>
<reference evidence="14 15" key="1">
    <citation type="journal article" date="2004" name="Environ. Microbiol.">
        <title>Phylogeny-function analysis of (meta)genomic libraries: screening for expression of ribosomal RNA genes by large-insert library fluorescent in situ hybridization (LIL-FISH).</title>
        <authorList>
            <person name="Leveau J.H."/>
            <person name="Gerards S."/>
            <person name="de Boer W."/>
            <person name="van Veen J.A."/>
        </authorList>
    </citation>
    <scope>NUCLEOTIDE SEQUENCE [LARGE SCALE GENOMIC DNA]</scope>
    <source>
        <strain evidence="14 15">Ter331</strain>
    </source>
</reference>
<dbReference type="InterPro" id="IPR037066">
    <property type="entry name" value="Plug_dom_sf"/>
</dbReference>
<evidence type="ECO:0000256" key="8">
    <source>
        <dbReference type="ARBA" id="ARBA00023170"/>
    </source>
</evidence>
<name>G0A8Z4_COLFT</name>
<organism evidence="14 15">
    <name type="scientific">Collimonas fungivorans (strain Ter331)</name>
    <dbReference type="NCBI Taxonomy" id="1005048"/>
    <lineage>
        <taxon>Bacteria</taxon>
        <taxon>Pseudomonadati</taxon>
        <taxon>Pseudomonadota</taxon>
        <taxon>Betaproteobacteria</taxon>
        <taxon>Burkholderiales</taxon>
        <taxon>Oxalobacteraceae</taxon>
        <taxon>Collimonas</taxon>
    </lineage>
</organism>
<dbReference type="Gene3D" id="2.170.130.10">
    <property type="entry name" value="TonB-dependent receptor, plug domain"/>
    <property type="match status" value="1"/>
</dbReference>
<reference evidence="14 15" key="2">
    <citation type="journal article" date="2006" name="J. Microbiol. Methods">
        <title>Genomic flank-sequencing of plasposon insertion sites for rapid identification of functional genes.</title>
        <authorList>
            <person name="Leveau J.H."/>
            <person name="Gerards S."/>
            <person name="Fritsche K."/>
            <person name="Zondag G."/>
            <person name="van Veen J.A."/>
        </authorList>
    </citation>
    <scope>NUCLEOTIDE SEQUENCE [LARGE SCALE GENOMIC DNA]</scope>
    <source>
        <strain evidence="14 15">Ter331</strain>
    </source>
</reference>
<reference evidence="15" key="6">
    <citation type="submission" date="2011-05" db="EMBL/GenBank/DDBJ databases">
        <title>Complete sequence of Collimonas fungivorans Ter331.</title>
        <authorList>
            <person name="Leveau J.H."/>
        </authorList>
    </citation>
    <scope>NUCLEOTIDE SEQUENCE [LARGE SCALE GENOMIC DNA]</scope>
    <source>
        <strain evidence="15">Ter331</strain>
    </source>
</reference>
<keyword evidence="7 10" id="KW-0472">Membrane</keyword>
<dbReference type="Gene3D" id="2.40.170.20">
    <property type="entry name" value="TonB-dependent receptor, beta-barrel domain"/>
    <property type="match status" value="1"/>
</dbReference>
<evidence type="ECO:0000256" key="9">
    <source>
        <dbReference type="ARBA" id="ARBA00023237"/>
    </source>
</evidence>
<keyword evidence="6 11" id="KW-0798">TonB box</keyword>
<dbReference type="Pfam" id="PF00593">
    <property type="entry name" value="TonB_dep_Rec_b-barrel"/>
    <property type="match status" value="1"/>
</dbReference>
<keyword evidence="8 14" id="KW-0675">Receptor</keyword>
<dbReference type="InterPro" id="IPR039426">
    <property type="entry name" value="TonB-dep_rcpt-like"/>
</dbReference>
<gene>
    <name evidence="14" type="ordered locus">CFU_2273</name>
</gene>
<dbReference type="PROSITE" id="PS52016">
    <property type="entry name" value="TONB_DEPENDENT_REC_3"/>
    <property type="match status" value="1"/>
</dbReference>
<evidence type="ECO:0000259" key="12">
    <source>
        <dbReference type="Pfam" id="PF00593"/>
    </source>
</evidence>
<dbReference type="InterPro" id="IPR012910">
    <property type="entry name" value="Plug_dom"/>
</dbReference>
<dbReference type="KEGG" id="cfu:CFU_2273"/>
<keyword evidence="9 10" id="KW-0998">Cell outer membrane</keyword>
<dbReference type="SUPFAM" id="SSF56935">
    <property type="entry name" value="Porins"/>
    <property type="match status" value="1"/>
</dbReference>
<evidence type="ECO:0000313" key="15">
    <source>
        <dbReference type="Proteomes" id="UP000008392"/>
    </source>
</evidence>
<reference evidence="14 15" key="3">
    <citation type="journal article" date="2008" name="FEMS Microbiol. Ecol.">
        <title>Identification and characterization of genes underlying chitinolysis in Collimonas fungivorans Ter331.</title>
        <authorList>
            <person name="Fritsche K."/>
            <person name="de Boer W."/>
            <person name="Gerards S."/>
            <person name="van den Berg M."/>
            <person name="van Veen J.A."/>
            <person name="Leveau J.H."/>
        </authorList>
    </citation>
    <scope>NUCLEOTIDE SEQUENCE [LARGE SCALE GENOMIC DNA]</scope>
    <source>
        <strain evidence="14 15">Ter331</strain>
    </source>
</reference>
<evidence type="ECO:0000256" key="5">
    <source>
        <dbReference type="ARBA" id="ARBA00022692"/>
    </source>
</evidence>
<evidence type="ECO:0000256" key="4">
    <source>
        <dbReference type="ARBA" id="ARBA00022452"/>
    </source>
</evidence>
<dbReference type="InterPro" id="IPR000531">
    <property type="entry name" value="Beta-barrel_TonB"/>
</dbReference>
<dbReference type="CDD" id="cd01347">
    <property type="entry name" value="ligand_gated_channel"/>
    <property type="match status" value="1"/>
</dbReference>
<evidence type="ECO:0000259" key="13">
    <source>
        <dbReference type="Pfam" id="PF07715"/>
    </source>
</evidence>